<comment type="caution">
    <text evidence="1">The sequence shown here is derived from an EMBL/GenBank/DDBJ whole genome shotgun (WGS) entry which is preliminary data.</text>
</comment>
<dbReference type="Proteomes" id="UP000325081">
    <property type="component" value="Unassembled WGS sequence"/>
</dbReference>
<proteinExistence type="predicted"/>
<dbReference type="OrthoDB" id="921323at2759"/>
<protein>
    <submittedName>
        <fullName evidence="1">Envelope glycoprotein B</fullName>
    </submittedName>
</protein>
<evidence type="ECO:0000313" key="2">
    <source>
        <dbReference type="Proteomes" id="UP000325081"/>
    </source>
</evidence>
<dbReference type="AlphaFoldDB" id="A0A5A7RFS6"/>
<gene>
    <name evidence="1" type="ORF">STAS_33742</name>
</gene>
<reference evidence="2" key="1">
    <citation type="journal article" date="2019" name="Curr. Biol.">
        <title>Genome Sequence of Striga asiatica Provides Insight into the Evolution of Plant Parasitism.</title>
        <authorList>
            <person name="Yoshida S."/>
            <person name="Kim S."/>
            <person name="Wafula E.K."/>
            <person name="Tanskanen J."/>
            <person name="Kim Y.M."/>
            <person name="Honaas L."/>
            <person name="Yang Z."/>
            <person name="Spallek T."/>
            <person name="Conn C.E."/>
            <person name="Ichihashi Y."/>
            <person name="Cheong K."/>
            <person name="Cui S."/>
            <person name="Der J.P."/>
            <person name="Gundlach H."/>
            <person name="Jiao Y."/>
            <person name="Hori C."/>
            <person name="Ishida J.K."/>
            <person name="Kasahara H."/>
            <person name="Kiba T."/>
            <person name="Kim M.S."/>
            <person name="Koo N."/>
            <person name="Laohavisit A."/>
            <person name="Lee Y.H."/>
            <person name="Lumba S."/>
            <person name="McCourt P."/>
            <person name="Mortimer J.C."/>
            <person name="Mutuku J.M."/>
            <person name="Nomura T."/>
            <person name="Sasaki-Sekimoto Y."/>
            <person name="Seto Y."/>
            <person name="Wang Y."/>
            <person name="Wakatake T."/>
            <person name="Sakakibara H."/>
            <person name="Demura T."/>
            <person name="Yamaguchi S."/>
            <person name="Yoneyama K."/>
            <person name="Manabe R.I."/>
            <person name="Nelson D.C."/>
            <person name="Schulman A.H."/>
            <person name="Timko M.P."/>
            <person name="dePamphilis C.W."/>
            <person name="Choi D."/>
            <person name="Shirasu K."/>
        </authorList>
    </citation>
    <scope>NUCLEOTIDE SEQUENCE [LARGE SCALE GENOMIC DNA]</scope>
    <source>
        <strain evidence="2">cv. UVA1</strain>
    </source>
</reference>
<keyword evidence="1" id="KW-0261">Viral envelope protein</keyword>
<accession>A0A5A7RFS6</accession>
<name>A0A5A7RFS6_STRAF</name>
<dbReference type="EMBL" id="BKCP01012403">
    <property type="protein sequence ID" value="GER56034.1"/>
    <property type="molecule type" value="Genomic_DNA"/>
</dbReference>
<sequence length="269" mass="30442">MAHPPALPALGDYVAPNLILTGIDVDEIPDGAIPTDEQIVRECHRRKTFEKQSEVMPINAADAAAAEIRYNSVLMRRNNGGMVLVHPDLMAMFDPDLMAIFETLRDGQKEIKDRQQAQQLAHERLQVEVQEGHARLQRAIYDVNTKLDASIRANAARSVNRSIRYNQPDLAFGILPKIIAGHPFVDPPPNVPGVDFNNQVYQVGANPPNGLFPLNFREFGNMRIDVANSPSRLRGLFWFYNDPRLFIPNNATNERCSEGWDNFKRYIRK</sequence>
<evidence type="ECO:0000313" key="1">
    <source>
        <dbReference type="EMBL" id="GER56034.1"/>
    </source>
</evidence>
<organism evidence="1 2">
    <name type="scientific">Striga asiatica</name>
    <name type="common">Asiatic witchweed</name>
    <name type="synonym">Buchnera asiatica</name>
    <dbReference type="NCBI Taxonomy" id="4170"/>
    <lineage>
        <taxon>Eukaryota</taxon>
        <taxon>Viridiplantae</taxon>
        <taxon>Streptophyta</taxon>
        <taxon>Embryophyta</taxon>
        <taxon>Tracheophyta</taxon>
        <taxon>Spermatophyta</taxon>
        <taxon>Magnoliopsida</taxon>
        <taxon>eudicotyledons</taxon>
        <taxon>Gunneridae</taxon>
        <taxon>Pentapetalae</taxon>
        <taxon>asterids</taxon>
        <taxon>lamiids</taxon>
        <taxon>Lamiales</taxon>
        <taxon>Orobanchaceae</taxon>
        <taxon>Buchnereae</taxon>
        <taxon>Striga</taxon>
    </lineage>
</organism>
<keyword evidence="1" id="KW-0946">Virion</keyword>
<keyword evidence="2" id="KW-1185">Reference proteome</keyword>